<evidence type="ECO:0000256" key="2">
    <source>
        <dbReference type="ARBA" id="ARBA00022473"/>
    </source>
</evidence>
<dbReference type="PANTHER" id="PTHR12972:SF0">
    <property type="entry name" value="PROTEIN DOWNSTREAM NEIGHBOR OF SON"/>
    <property type="match status" value="1"/>
</dbReference>
<feature type="compositionally biased region" description="Polar residues" evidence="5">
    <location>
        <begin position="39"/>
        <end position="58"/>
    </location>
</feature>
<name>A0AAW1UN49_9CUCU</name>
<gene>
    <name evidence="6" type="ORF">WA026_018141</name>
</gene>
<evidence type="ECO:0000256" key="5">
    <source>
        <dbReference type="SAM" id="MobiDB-lite"/>
    </source>
</evidence>
<keyword evidence="3" id="KW-0539">Nucleus</keyword>
<keyword evidence="7" id="KW-1185">Reference proteome</keyword>
<comment type="similarity">
    <text evidence="4">Belongs to the DONSON family.</text>
</comment>
<dbReference type="EMBL" id="JARQZJ010000071">
    <property type="protein sequence ID" value="KAK9881947.1"/>
    <property type="molecule type" value="Genomic_DNA"/>
</dbReference>
<evidence type="ECO:0000313" key="6">
    <source>
        <dbReference type="EMBL" id="KAK9881947.1"/>
    </source>
</evidence>
<evidence type="ECO:0008006" key="8">
    <source>
        <dbReference type="Google" id="ProtNLM"/>
    </source>
</evidence>
<evidence type="ECO:0000313" key="7">
    <source>
        <dbReference type="Proteomes" id="UP001431783"/>
    </source>
</evidence>
<dbReference type="GO" id="GO:0005634">
    <property type="term" value="C:nucleus"/>
    <property type="evidence" value="ECO:0007669"/>
    <property type="project" value="UniProtKB-SubCell"/>
</dbReference>
<feature type="region of interest" description="Disordered" evidence="5">
    <location>
        <begin position="38"/>
        <end position="81"/>
    </location>
</feature>
<evidence type="ECO:0000256" key="3">
    <source>
        <dbReference type="ARBA" id="ARBA00023242"/>
    </source>
</evidence>
<proteinExistence type="inferred from homology"/>
<dbReference type="InterPro" id="IPR024861">
    <property type="entry name" value="Donson"/>
</dbReference>
<dbReference type="GO" id="GO:0033260">
    <property type="term" value="P:nuclear DNA replication"/>
    <property type="evidence" value="ECO:0007669"/>
    <property type="project" value="TreeGrafter"/>
</dbReference>
<dbReference type="PRINTS" id="PR02064">
    <property type="entry name" value="DONSON"/>
</dbReference>
<evidence type="ECO:0000256" key="4">
    <source>
        <dbReference type="ARBA" id="ARBA00025806"/>
    </source>
</evidence>
<accession>A0AAW1UN49</accession>
<feature type="region of interest" description="Disordered" evidence="5">
    <location>
        <begin position="311"/>
        <end position="342"/>
    </location>
</feature>
<keyword evidence="2" id="KW-0217">Developmental protein</keyword>
<sequence length="549" mass="62390">MPESPLKDTLKWQHPAEVLKLQKLRLKKRNLQSRIKGISHTSECETSSKTNSFENVLSKQKRKNPFSIEDNNKRKKFNSPSCNLEESGDQTLFKLLHTDVSVKNVQSNITSFDNILSKLDNNSDVVEVVKALGEHWLPIDWALKTKIRLLSLKPFPWNQKLKLSEEASGVTGFARCLGSSSVTYLDASPNAKFHQCCLYWQQPSLPWVKLFPRSTSKSVGNSVSIANNPQIRDSLQKAWFDSLRSLFQLIRTKQCPYFYVCANNFTVLFRAAGISGYSEVHALVSPTTRGFRKLLKSEDIEFQMPLKKKRMSDQGYDTMDTTYSESTQDMTEQQNLDDEDDEDNDDLWLKSMGINQDDIKQIKYTQQKIVHKAECEVDNSEQSLVLIEGTEVHSFYNFLLNCKSIVALTGPLAGIPPTLLAPVAFNGATLNGLKVRENKVKVDDVDYFTLELLGPILPTTIHSLFSIHPPEYSLTATFQNLTSTIPFSKTHNPEEENRTKGEIIFVKENLSDCGLNEKVLEYFCTVDSKCIVNVECIKYDSDNKTFTWT</sequence>
<evidence type="ECO:0000256" key="1">
    <source>
        <dbReference type="ARBA" id="ARBA00004123"/>
    </source>
</evidence>
<comment type="caution">
    <text evidence="6">The sequence shown here is derived from an EMBL/GenBank/DDBJ whole genome shotgun (WGS) entry which is preliminary data.</text>
</comment>
<reference evidence="6 7" key="1">
    <citation type="submission" date="2023-03" db="EMBL/GenBank/DDBJ databases">
        <title>Genome insight into feeding habits of ladybird beetles.</title>
        <authorList>
            <person name="Li H.-S."/>
            <person name="Huang Y.-H."/>
            <person name="Pang H."/>
        </authorList>
    </citation>
    <scope>NUCLEOTIDE SEQUENCE [LARGE SCALE GENOMIC DNA]</scope>
    <source>
        <strain evidence="6">SYSU_2023b</strain>
        <tissue evidence="6">Whole body</tissue>
    </source>
</reference>
<dbReference type="AlphaFoldDB" id="A0AAW1UN49"/>
<dbReference type="Proteomes" id="UP001431783">
    <property type="component" value="Unassembled WGS sequence"/>
</dbReference>
<protein>
    <recommendedName>
        <fullName evidence="8">Protein downstream neighbor of son homolog</fullName>
    </recommendedName>
</protein>
<comment type="subcellular location">
    <subcellularLocation>
        <location evidence="1">Nucleus</location>
    </subcellularLocation>
</comment>
<dbReference type="PANTHER" id="PTHR12972">
    <property type="entry name" value="DOWNSTREAM NEIGHBOR OF SON"/>
    <property type="match status" value="1"/>
</dbReference>
<feature type="compositionally biased region" description="Polar residues" evidence="5">
    <location>
        <begin position="319"/>
        <end position="334"/>
    </location>
</feature>
<organism evidence="6 7">
    <name type="scientific">Henosepilachna vigintioctopunctata</name>
    <dbReference type="NCBI Taxonomy" id="420089"/>
    <lineage>
        <taxon>Eukaryota</taxon>
        <taxon>Metazoa</taxon>
        <taxon>Ecdysozoa</taxon>
        <taxon>Arthropoda</taxon>
        <taxon>Hexapoda</taxon>
        <taxon>Insecta</taxon>
        <taxon>Pterygota</taxon>
        <taxon>Neoptera</taxon>
        <taxon>Endopterygota</taxon>
        <taxon>Coleoptera</taxon>
        <taxon>Polyphaga</taxon>
        <taxon>Cucujiformia</taxon>
        <taxon>Coccinelloidea</taxon>
        <taxon>Coccinellidae</taxon>
        <taxon>Epilachninae</taxon>
        <taxon>Epilachnini</taxon>
        <taxon>Henosepilachna</taxon>
    </lineage>
</organism>